<dbReference type="SMART" id="SM00382">
    <property type="entry name" value="AAA"/>
    <property type="match status" value="1"/>
</dbReference>
<dbReference type="STRING" id="152573.SAMN04488051_10914"/>
<dbReference type="GO" id="GO:0005524">
    <property type="term" value="F:ATP binding"/>
    <property type="evidence" value="ECO:0007669"/>
    <property type="project" value="UniProtKB-KW"/>
</dbReference>
<dbReference type="OrthoDB" id="9784450at2"/>
<dbReference type="GO" id="GO:0055085">
    <property type="term" value="P:transmembrane transport"/>
    <property type="evidence" value="ECO:0007669"/>
    <property type="project" value="UniProtKB-ARBA"/>
</dbReference>
<evidence type="ECO:0000256" key="4">
    <source>
        <dbReference type="ARBA" id="ARBA00022475"/>
    </source>
</evidence>
<evidence type="ECO:0000256" key="6">
    <source>
        <dbReference type="ARBA" id="ARBA00022741"/>
    </source>
</evidence>
<keyword evidence="7 10" id="KW-0067">ATP-binding</keyword>
<evidence type="ECO:0000256" key="2">
    <source>
        <dbReference type="ARBA" id="ARBA00005417"/>
    </source>
</evidence>
<evidence type="ECO:0000313" key="11">
    <source>
        <dbReference type="Proteomes" id="UP000198773"/>
    </source>
</evidence>
<evidence type="ECO:0000256" key="7">
    <source>
        <dbReference type="ARBA" id="ARBA00022840"/>
    </source>
</evidence>
<dbReference type="Gene3D" id="3.40.50.300">
    <property type="entry name" value="P-loop containing nucleotide triphosphate hydrolases"/>
    <property type="match status" value="1"/>
</dbReference>
<feature type="domain" description="ABC transporter" evidence="9">
    <location>
        <begin position="5"/>
        <end position="250"/>
    </location>
</feature>
<dbReference type="PANTHER" id="PTHR43776:SF4">
    <property type="entry name" value="PUTRESCINE EXPORT SYSTEM ATP-BINDING PROTEIN SAPF"/>
    <property type="match status" value="1"/>
</dbReference>
<gene>
    <name evidence="10" type="ORF">SAMN04488051_10914</name>
</gene>
<evidence type="ECO:0000256" key="3">
    <source>
        <dbReference type="ARBA" id="ARBA00022448"/>
    </source>
</evidence>
<name>A0A1H4F5C6_ALKAM</name>
<accession>A0A1H4F5C6</accession>
<keyword evidence="8" id="KW-0472">Membrane</keyword>
<keyword evidence="6" id="KW-0547">Nucleotide-binding</keyword>
<dbReference type="InterPro" id="IPR050319">
    <property type="entry name" value="ABC_transp_ATP-bind"/>
</dbReference>
<dbReference type="PROSITE" id="PS00211">
    <property type="entry name" value="ABC_TRANSPORTER_1"/>
    <property type="match status" value="1"/>
</dbReference>
<evidence type="ECO:0000259" key="9">
    <source>
        <dbReference type="PROSITE" id="PS50893"/>
    </source>
</evidence>
<dbReference type="GO" id="GO:0005886">
    <property type="term" value="C:plasma membrane"/>
    <property type="evidence" value="ECO:0007669"/>
    <property type="project" value="UniProtKB-SubCell"/>
</dbReference>
<keyword evidence="3" id="KW-0813">Transport</keyword>
<comment type="similarity">
    <text evidence="2">Belongs to the ABC transporter superfamily.</text>
</comment>
<evidence type="ECO:0000313" key="10">
    <source>
        <dbReference type="EMBL" id="SEA92483.1"/>
    </source>
</evidence>
<keyword evidence="5" id="KW-0997">Cell inner membrane</keyword>
<dbReference type="SUPFAM" id="SSF52540">
    <property type="entry name" value="P-loop containing nucleoside triphosphate hydrolases"/>
    <property type="match status" value="1"/>
</dbReference>
<dbReference type="PANTHER" id="PTHR43776">
    <property type="entry name" value="TRANSPORT ATP-BINDING PROTEIN"/>
    <property type="match status" value="1"/>
</dbReference>
<keyword evidence="4" id="KW-1003">Cell membrane</keyword>
<sequence>MSQLLEVVNLCKHYRKQLGLFRQTTIQALDQVSFSLDAAQTLAVVGETGSGKSTLAKVLVGIEQPDEGEIRLAGKAVTLTHYRKYNHVIRYMFQDAERALNPSQKVGSMLDDVLRFSTVLDETQRQQKILQSLQQVGLMDEHINFYPHMFSAGQQQRVALARALILDPKILILDEALTVLDPTLRAQIVNLLLELQQQKGLSYLLISKNLRLVRHISDHCLVMQHGQVVEAGATEQLLEQPHHPHTRKLMGLS</sequence>
<dbReference type="Proteomes" id="UP000198773">
    <property type="component" value="Unassembled WGS sequence"/>
</dbReference>
<dbReference type="CDD" id="cd03257">
    <property type="entry name" value="ABC_NikE_OppD_transporters"/>
    <property type="match status" value="1"/>
</dbReference>
<evidence type="ECO:0000256" key="1">
    <source>
        <dbReference type="ARBA" id="ARBA00004417"/>
    </source>
</evidence>
<proteinExistence type="inferred from homology"/>
<dbReference type="PROSITE" id="PS50893">
    <property type="entry name" value="ABC_TRANSPORTER_2"/>
    <property type="match status" value="1"/>
</dbReference>
<organism evidence="10 11">
    <name type="scientific">Alkalimonas amylolytica</name>
    <dbReference type="NCBI Taxonomy" id="152573"/>
    <lineage>
        <taxon>Bacteria</taxon>
        <taxon>Pseudomonadati</taxon>
        <taxon>Pseudomonadota</taxon>
        <taxon>Gammaproteobacteria</taxon>
        <taxon>Alkalimonas</taxon>
    </lineage>
</organism>
<dbReference type="GO" id="GO:0016887">
    <property type="term" value="F:ATP hydrolysis activity"/>
    <property type="evidence" value="ECO:0007669"/>
    <property type="project" value="InterPro"/>
</dbReference>
<keyword evidence="11" id="KW-1185">Reference proteome</keyword>
<dbReference type="Pfam" id="PF00005">
    <property type="entry name" value="ABC_tran"/>
    <property type="match status" value="1"/>
</dbReference>
<protein>
    <submittedName>
        <fullName evidence="10">Cationic peptide transport system ATP-binding protein</fullName>
    </submittedName>
</protein>
<evidence type="ECO:0000256" key="8">
    <source>
        <dbReference type="ARBA" id="ARBA00023136"/>
    </source>
</evidence>
<evidence type="ECO:0000256" key="5">
    <source>
        <dbReference type="ARBA" id="ARBA00022519"/>
    </source>
</evidence>
<dbReference type="RefSeq" id="WP_091344521.1">
    <property type="nucleotide sequence ID" value="NZ_FNRM01000009.1"/>
</dbReference>
<dbReference type="InterPro" id="IPR003439">
    <property type="entry name" value="ABC_transporter-like_ATP-bd"/>
</dbReference>
<comment type="subcellular location">
    <subcellularLocation>
        <location evidence="1">Cell inner membrane</location>
        <topology evidence="1">Peripheral membrane protein</topology>
    </subcellularLocation>
</comment>
<reference evidence="10 11" key="1">
    <citation type="submission" date="2016-10" db="EMBL/GenBank/DDBJ databases">
        <authorList>
            <person name="de Groot N.N."/>
        </authorList>
    </citation>
    <scope>NUCLEOTIDE SEQUENCE [LARGE SCALE GENOMIC DNA]</scope>
    <source>
        <strain evidence="10 11">CGMCC 1.3430</strain>
    </source>
</reference>
<dbReference type="EMBL" id="FNRM01000009">
    <property type="protein sequence ID" value="SEA92483.1"/>
    <property type="molecule type" value="Genomic_DNA"/>
</dbReference>
<dbReference type="InterPro" id="IPR027417">
    <property type="entry name" value="P-loop_NTPase"/>
</dbReference>
<dbReference type="InterPro" id="IPR017871">
    <property type="entry name" value="ABC_transporter-like_CS"/>
</dbReference>
<dbReference type="InterPro" id="IPR003593">
    <property type="entry name" value="AAA+_ATPase"/>
</dbReference>
<dbReference type="AlphaFoldDB" id="A0A1H4F5C6"/>